<sequence>MVHDDRTPSTDIELARTPEPQVSMVFEDEVEMVLKRAREQEAAEITGLLMEPRRPNPRSAWRVLTTQAAAEQ</sequence>
<accession>A0A918X8W1</accession>
<dbReference type="Proteomes" id="UP000638353">
    <property type="component" value="Unassembled WGS sequence"/>
</dbReference>
<dbReference type="AlphaFoldDB" id="A0A918X8W1"/>
<name>A0A918X8W1_9ACTN</name>
<protein>
    <submittedName>
        <fullName evidence="1">Uncharacterized protein</fullName>
    </submittedName>
</protein>
<dbReference type="RefSeq" id="WP_189828417.1">
    <property type="nucleotide sequence ID" value="NZ_BMVC01000031.1"/>
</dbReference>
<organism evidence="1 2">
    <name type="scientific">Streptomyces finlayi</name>
    <dbReference type="NCBI Taxonomy" id="67296"/>
    <lineage>
        <taxon>Bacteria</taxon>
        <taxon>Bacillati</taxon>
        <taxon>Actinomycetota</taxon>
        <taxon>Actinomycetes</taxon>
        <taxon>Kitasatosporales</taxon>
        <taxon>Streptomycetaceae</taxon>
        <taxon>Streptomyces</taxon>
    </lineage>
</organism>
<dbReference type="EMBL" id="BMVC01000031">
    <property type="protein sequence ID" value="GHD18887.1"/>
    <property type="molecule type" value="Genomic_DNA"/>
</dbReference>
<reference evidence="1" key="2">
    <citation type="submission" date="2020-09" db="EMBL/GenBank/DDBJ databases">
        <authorList>
            <person name="Sun Q."/>
            <person name="Ohkuma M."/>
        </authorList>
    </citation>
    <scope>NUCLEOTIDE SEQUENCE</scope>
    <source>
        <strain evidence="1">JCM 4637</strain>
    </source>
</reference>
<reference evidence="1" key="1">
    <citation type="journal article" date="2014" name="Int. J. Syst. Evol. Microbiol.">
        <title>Complete genome sequence of Corynebacterium casei LMG S-19264T (=DSM 44701T), isolated from a smear-ripened cheese.</title>
        <authorList>
            <consortium name="US DOE Joint Genome Institute (JGI-PGF)"/>
            <person name="Walter F."/>
            <person name="Albersmeier A."/>
            <person name="Kalinowski J."/>
            <person name="Ruckert C."/>
        </authorList>
    </citation>
    <scope>NUCLEOTIDE SEQUENCE</scope>
    <source>
        <strain evidence="1">JCM 4637</strain>
    </source>
</reference>
<evidence type="ECO:0000313" key="1">
    <source>
        <dbReference type="EMBL" id="GHD18887.1"/>
    </source>
</evidence>
<gene>
    <name evidence="1" type="ORF">GCM10010334_82140</name>
</gene>
<proteinExistence type="predicted"/>
<evidence type="ECO:0000313" key="2">
    <source>
        <dbReference type="Proteomes" id="UP000638353"/>
    </source>
</evidence>
<comment type="caution">
    <text evidence="1">The sequence shown here is derived from an EMBL/GenBank/DDBJ whole genome shotgun (WGS) entry which is preliminary data.</text>
</comment>